<dbReference type="PRINTS" id="PR00133">
    <property type="entry name" value="GLHYDRLASE3"/>
</dbReference>
<evidence type="ECO:0000256" key="8">
    <source>
        <dbReference type="SAM" id="Phobius"/>
    </source>
</evidence>
<protein>
    <recommendedName>
        <fullName evidence="3">beta-glucosidase</fullName>
        <ecNumber evidence="3">3.2.1.21</ecNumber>
    </recommendedName>
</protein>
<feature type="region of interest" description="Disordered" evidence="7">
    <location>
        <begin position="789"/>
        <end position="820"/>
    </location>
</feature>
<evidence type="ECO:0000256" key="4">
    <source>
        <dbReference type="ARBA" id="ARBA00022729"/>
    </source>
</evidence>
<dbReference type="PANTHER" id="PTHR30620:SF16">
    <property type="entry name" value="LYSOSOMAL BETA GLUCOSIDASE"/>
    <property type="match status" value="1"/>
</dbReference>
<dbReference type="InterPro" id="IPR002772">
    <property type="entry name" value="Glyco_hydro_3_C"/>
</dbReference>
<keyword evidence="6" id="KW-0326">Glycosidase</keyword>
<evidence type="ECO:0000256" key="2">
    <source>
        <dbReference type="ARBA" id="ARBA00005336"/>
    </source>
</evidence>
<comment type="caution">
    <text evidence="10">The sequence shown here is derived from an EMBL/GenBank/DDBJ whole genome shotgun (WGS) entry which is preliminary data.</text>
</comment>
<proteinExistence type="inferred from homology"/>
<evidence type="ECO:0000256" key="1">
    <source>
        <dbReference type="ARBA" id="ARBA00000448"/>
    </source>
</evidence>
<dbReference type="SUPFAM" id="SSF51445">
    <property type="entry name" value="(Trans)glycosidases"/>
    <property type="match status" value="1"/>
</dbReference>
<dbReference type="Pfam" id="PF00933">
    <property type="entry name" value="Glyco_hydro_3"/>
    <property type="match status" value="1"/>
</dbReference>
<dbReference type="EMBL" id="JANBUH010000160">
    <property type="protein sequence ID" value="KAJ2753810.1"/>
    <property type="molecule type" value="Genomic_DNA"/>
</dbReference>
<reference evidence="10" key="1">
    <citation type="submission" date="2022-07" db="EMBL/GenBank/DDBJ databases">
        <title>Phylogenomic reconstructions and comparative analyses of Kickxellomycotina fungi.</title>
        <authorList>
            <person name="Reynolds N.K."/>
            <person name="Stajich J.E."/>
            <person name="Barry K."/>
            <person name="Grigoriev I.V."/>
            <person name="Crous P."/>
            <person name="Smith M.E."/>
        </authorList>
    </citation>
    <scope>NUCLEOTIDE SEQUENCE</scope>
    <source>
        <strain evidence="10">BCRC 34297</strain>
    </source>
</reference>
<evidence type="ECO:0000313" key="10">
    <source>
        <dbReference type="EMBL" id="KAJ2753810.1"/>
    </source>
</evidence>
<feature type="region of interest" description="Disordered" evidence="7">
    <location>
        <begin position="848"/>
        <end position="930"/>
    </location>
</feature>
<feature type="compositionally biased region" description="Pro residues" evidence="7">
    <location>
        <begin position="789"/>
        <end position="800"/>
    </location>
</feature>
<dbReference type="Pfam" id="PF14310">
    <property type="entry name" value="Fn3-like"/>
    <property type="match status" value="1"/>
</dbReference>
<evidence type="ECO:0000256" key="7">
    <source>
        <dbReference type="SAM" id="MobiDB-lite"/>
    </source>
</evidence>
<sequence length="1751" mass="186179">MHVSGRGKQQRGGNSGRAVKAQATEQFPELHEGETEPPPYYSASGESSRVAGNMPVFTIGSGEGESEEDSGQTQPQAVAHSVPVADDRYYQPASFPGYTIVQLINNQGEGQALLPRVGRQRQQRRGSCLGRCCAHMCACLCFIFGALMLGGLLCAAIILTRQIIGSDWRCQGLLPHSDQQFAFGGQALSVESRDGITQTRVHFVQGDVGVRAVVEASAGRVMGVGVEHSDSALRLRGNSPDSWWWWWQKSGCVRATLYVSLPGNATTLKSLHVFMGDGTLAAENMSIPANLTVGMGNGVVQLSDLSISGSLRVSTSNGRINVTNVRTGSTMDLLSINTPVTLSNVAAPNSITVQANNAPIRASSVRSSYAMLRTTNGRISMRDVDIGDNLLVHTRNAVIEGDARAALVYVRSSNAAVRLQLGGRLRTVAVDTTNGAITLAAAGFRGTFDVRTSNSRVAVSGVAPIEFTESTTAHKTGVYGDPALGNMTLNTTTDMPNGIDAMAAHNDCMMMRDIQASLGYAVEGPRTTVQNYRRHARKDDGSGSESESDSDDEAGKHRNTAVITMEPAQPQPPSIATIVVSQAVPQAIPQGILQAIPQAVPQAVPQAAPQAIPGPTFVSILPPGFVNPLPPLPNASGNWGPPLLIPAQAAIPLSQPLIPAQANPLSQPLSPAQVNPLSQPLSPAQAVNPLGPPLSPAQANPIGSSLPIGSVSPPRPPPPYSPNGCGGGSGCGGGDGGILPPLYPYAHVPPPGSSGVGGHGCDGGGGHGGDGCGACHPCRPCPPGPPGLPGPPGPPGPRGPPGHKRKAHASREAPAPVAARPTAAAIPEAPFVPEASFVPVPATPIAPAASGLVNDSPRRPEQAARSSVSRSWQAPQAARATPDWIPSVNDINEFTSHASRGFGNQSPATSHNRPEVGETSANTAQSDPAPTAAALASENFRIHGTGSGAEAGGFTDSINEWERLLQPTKTVGLPELLEKTHMAPDFIPLPTETNAQHFDPNKPLTVDSYLAAEYNPLAAGDVPDKITEDVWKLVESLTLDEKTGQMQQIHVSQLLDREGHLNTTAIEYWISSKKVGSIVDSPGNGNGEYAWYSAATLSNLTNSVQQVALAQGSRVPLLWGLDSVRGANFVKHAAMFPTGIGLAATFQPKYAFDAGRIAAKDTRAAGYQWTFAPSADLNVEKRWAHNYLGFGEDPALLSAMVRSAVNGYQGEYKQDRTRVAACVKNFIGSGNPFNGKERSAKFIPDNLLYEYYLPGFEAAIDAGATSIMQSVGNVNGEAMSSSGFYLRKLLRDKLGFRGIMIADHEEILAQAREFHTAANFTDAVFLALNNTSVDMSAGDSSFSYNAMELVRAGSIAEDRITESVARILQLKKDLGLFDTPFAERQLQETVGSAQDVTAARMAVRESVTLLKNVNGALPLKPGDRVLFVGPHLNSTALLGGGWNVHRQGPTANERDEVYEGFGDSILSGVRKLTNREPVYHPGFRLDGIASDAASIEHLLKLAHQADKIVVGLGETPYAGHAGDVNDLSLDPNQANIVAQLANANRPIIAVLVEGRPRLIRDVVSASSAVLNTYLPGIHGGVPIAEILYGQVSPSGRQPFTYPRYEYQSRDTIWQGLWNEYTPQWPFGFGLGYSPLTYSNITVDSTQLRPGKPVKIRVSIRNDGMLDQRESVLMYTTQSFRTGYEPELFRLRRFDKVEIKRGMASVVEFTLTAEELAYYNRDLVRVIDPSPVNITINAMTPNERVITLNLAI</sequence>
<keyword evidence="11" id="KW-1185">Reference proteome</keyword>
<dbReference type="InterPro" id="IPR026891">
    <property type="entry name" value="Fn3-like"/>
</dbReference>
<keyword evidence="4" id="KW-0732">Signal</keyword>
<feature type="compositionally biased region" description="Polar residues" evidence="7">
    <location>
        <begin position="919"/>
        <end position="928"/>
    </location>
</feature>
<keyword evidence="8" id="KW-0472">Membrane</keyword>
<dbReference type="EC" id="3.2.1.21" evidence="3"/>
<dbReference type="InterPro" id="IPR013783">
    <property type="entry name" value="Ig-like_fold"/>
</dbReference>
<dbReference type="InterPro" id="IPR036962">
    <property type="entry name" value="Glyco_hydro_3_N_sf"/>
</dbReference>
<evidence type="ECO:0000259" key="9">
    <source>
        <dbReference type="SMART" id="SM01217"/>
    </source>
</evidence>
<feature type="transmembrane region" description="Helical" evidence="8">
    <location>
        <begin position="132"/>
        <end position="159"/>
    </location>
</feature>
<dbReference type="GO" id="GO:0008422">
    <property type="term" value="F:beta-glucosidase activity"/>
    <property type="evidence" value="ECO:0007669"/>
    <property type="project" value="UniProtKB-EC"/>
</dbReference>
<comment type="similarity">
    <text evidence="2">Belongs to the glycosyl hydrolase 3 family.</text>
</comment>
<feature type="compositionally biased region" description="Polar residues" evidence="7">
    <location>
        <begin position="669"/>
        <end position="682"/>
    </location>
</feature>
<dbReference type="Pfam" id="PF01915">
    <property type="entry name" value="Glyco_hydro_3_C"/>
    <property type="match status" value="1"/>
</dbReference>
<evidence type="ECO:0000256" key="5">
    <source>
        <dbReference type="ARBA" id="ARBA00022801"/>
    </source>
</evidence>
<feature type="compositionally biased region" description="Polar residues" evidence="7">
    <location>
        <begin position="864"/>
        <end position="874"/>
    </location>
</feature>
<evidence type="ECO:0000256" key="6">
    <source>
        <dbReference type="ARBA" id="ARBA00023295"/>
    </source>
</evidence>
<evidence type="ECO:0000313" key="11">
    <source>
        <dbReference type="Proteomes" id="UP001140011"/>
    </source>
</evidence>
<dbReference type="Gene3D" id="3.40.50.1700">
    <property type="entry name" value="Glycoside hydrolase family 3 C-terminal domain"/>
    <property type="match status" value="1"/>
</dbReference>
<dbReference type="InterPro" id="IPR001764">
    <property type="entry name" value="Glyco_hydro_3_N"/>
</dbReference>
<dbReference type="InterPro" id="IPR036881">
    <property type="entry name" value="Glyco_hydro_3_C_sf"/>
</dbReference>
<dbReference type="InterPro" id="IPR051915">
    <property type="entry name" value="Cellulose_Degrad_GH3"/>
</dbReference>
<name>A0A9W8H0S0_9FUNG</name>
<comment type="catalytic activity">
    <reaction evidence="1">
        <text>Hydrolysis of terminal, non-reducing beta-D-glucosyl residues with release of beta-D-glucose.</text>
        <dbReference type="EC" id="3.2.1.21"/>
    </reaction>
</comment>
<feature type="domain" description="Fibronectin type III-like" evidence="9">
    <location>
        <begin position="1669"/>
        <end position="1739"/>
    </location>
</feature>
<feature type="region of interest" description="Disordered" evidence="7">
    <location>
        <begin position="669"/>
        <end position="732"/>
    </location>
</feature>
<dbReference type="Gene3D" id="3.20.20.300">
    <property type="entry name" value="Glycoside hydrolase, family 3, N-terminal domain"/>
    <property type="match status" value="1"/>
</dbReference>
<dbReference type="GO" id="GO:0009251">
    <property type="term" value="P:glucan catabolic process"/>
    <property type="evidence" value="ECO:0007669"/>
    <property type="project" value="TreeGrafter"/>
</dbReference>
<dbReference type="Proteomes" id="UP001140011">
    <property type="component" value="Unassembled WGS sequence"/>
</dbReference>
<feature type="compositionally biased region" description="Polar residues" evidence="7">
    <location>
        <begin position="889"/>
        <end position="911"/>
    </location>
</feature>
<organism evidence="10 11">
    <name type="scientific">Coemansia pectinata</name>
    <dbReference type="NCBI Taxonomy" id="1052879"/>
    <lineage>
        <taxon>Eukaryota</taxon>
        <taxon>Fungi</taxon>
        <taxon>Fungi incertae sedis</taxon>
        <taxon>Zoopagomycota</taxon>
        <taxon>Kickxellomycotina</taxon>
        <taxon>Kickxellomycetes</taxon>
        <taxon>Kickxellales</taxon>
        <taxon>Kickxellaceae</taxon>
        <taxon>Coemansia</taxon>
    </lineage>
</organism>
<keyword evidence="8" id="KW-1133">Transmembrane helix</keyword>
<dbReference type="InterPro" id="IPR025164">
    <property type="entry name" value="Toastrack_DUF4097"/>
</dbReference>
<keyword evidence="8" id="KW-0812">Transmembrane</keyword>
<evidence type="ECO:0000256" key="3">
    <source>
        <dbReference type="ARBA" id="ARBA00012744"/>
    </source>
</evidence>
<dbReference type="SMART" id="SM01217">
    <property type="entry name" value="Fn3_like"/>
    <property type="match status" value="1"/>
</dbReference>
<dbReference type="InterPro" id="IPR017853">
    <property type="entry name" value="GH"/>
</dbReference>
<feature type="region of interest" description="Disordered" evidence="7">
    <location>
        <begin position="1"/>
        <end position="79"/>
    </location>
</feature>
<feature type="region of interest" description="Disordered" evidence="7">
    <location>
        <begin position="532"/>
        <end position="556"/>
    </location>
</feature>
<dbReference type="Gene3D" id="2.60.40.10">
    <property type="entry name" value="Immunoglobulins"/>
    <property type="match status" value="1"/>
</dbReference>
<keyword evidence="5" id="KW-0378">Hydrolase</keyword>
<dbReference type="Pfam" id="PF13349">
    <property type="entry name" value="DUF4097"/>
    <property type="match status" value="1"/>
</dbReference>
<accession>A0A9W8H0S0</accession>
<dbReference type="PANTHER" id="PTHR30620">
    <property type="entry name" value="PERIPLASMIC BETA-GLUCOSIDASE-RELATED"/>
    <property type="match status" value="1"/>
</dbReference>
<dbReference type="SUPFAM" id="SSF52279">
    <property type="entry name" value="Beta-D-glucan exohydrolase, C-terminal domain"/>
    <property type="match status" value="1"/>
</dbReference>
<dbReference type="OrthoDB" id="416222at2759"/>
<gene>
    <name evidence="10" type="ORF">GGI19_002867</name>
</gene>